<feature type="compositionally biased region" description="Basic and acidic residues" evidence="1">
    <location>
        <begin position="178"/>
        <end position="187"/>
    </location>
</feature>
<gene>
    <name evidence="2" type="ORF">STAS_27305</name>
</gene>
<sequence length="187" mass="20544">MFIPHFAMASNVFANFVIWTSLGRNKSSPFGANVLRSSLSAMTTDFAWDNDMKKDSETLKPSRARFSTGLTIDSHRSFPARQAVPAQLSTEDQFSTSKGPEQAFPLKINISPPPPRPLKDGLTTPRQSAAPTAASTAWPPLATIPWRAMTFCPLRARAIFGFDTKNSSKKKMAKLSPKGRDAKTEKI</sequence>
<accession>A0A5A7R1A7</accession>
<name>A0A5A7R1A7_STRAF</name>
<evidence type="ECO:0000313" key="3">
    <source>
        <dbReference type="Proteomes" id="UP000325081"/>
    </source>
</evidence>
<feature type="region of interest" description="Disordered" evidence="1">
    <location>
        <begin position="85"/>
        <end position="136"/>
    </location>
</feature>
<proteinExistence type="predicted"/>
<feature type="region of interest" description="Disordered" evidence="1">
    <location>
        <begin position="166"/>
        <end position="187"/>
    </location>
</feature>
<evidence type="ECO:0000313" key="2">
    <source>
        <dbReference type="EMBL" id="GER50021.1"/>
    </source>
</evidence>
<reference evidence="3" key="1">
    <citation type="journal article" date="2019" name="Curr. Biol.">
        <title>Genome Sequence of Striga asiatica Provides Insight into the Evolution of Plant Parasitism.</title>
        <authorList>
            <person name="Yoshida S."/>
            <person name="Kim S."/>
            <person name="Wafula E.K."/>
            <person name="Tanskanen J."/>
            <person name="Kim Y.M."/>
            <person name="Honaas L."/>
            <person name="Yang Z."/>
            <person name="Spallek T."/>
            <person name="Conn C.E."/>
            <person name="Ichihashi Y."/>
            <person name="Cheong K."/>
            <person name="Cui S."/>
            <person name="Der J.P."/>
            <person name="Gundlach H."/>
            <person name="Jiao Y."/>
            <person name="Hori C."/>
            <person name="Ishida J.K."/>
            <person name="Kasahara H."/>
            <person name="Kiba T."/>
            <person name="Kim M.S."/>
            <person name="Koo N."/>
            <person name="Laohavisit A."/>
            <person name="Lee Y.H."/>
            <person name="Lumba S."/>
            <person name="McCourt P."/>
            <person name="Mortimer J.C."/>
            <person name="Mutuku J.M."/>
            <person name="Nomura T."/>
            <person name="Sasaki-Sekimoto Y."/>
            <person name="Seto Y."/>
            <person name="Wang Y."/>
            <person name="Wakatake T."/>
            <person name="Sakakibara H."/>
            <person name="Demura T."/>
            <person name="Yamaguchi S."/>
            <person name="Yoneyama K."/>
            <person name="Manabe R.I."/>
            <person name="Nelson D.C."/>
            <person name="Schulman A.H."/>
            <person name="Timko M.P."/>
            <person name="dePamphilis C.W."/>
            <person name="Choi D."/>
            <person name="Shirasu K."/>
        </authorList>
    </citation>
    <scope>NUCLEOTIDE SEQUENCE [LARGE SCALE GENOMIC DNA]</scope>
    <source>
        <strain evidence="3">cv. UVA1</strain>
    </source>
</reference>
<protein>
    <submittedName>
        <fullName evidence="2">Mitochondrial import inner membrane translocase</fullName>
    </submittedName>
</protein>
<comment type="caution">
    <text evidence="2">The sequence shown here is derived from an EMBL/GenBank/DDBJ whole genome shotgun (WGS) entry which is preliminary data.</text>
</comment>
<evidence type="ECO:0000256" key="1">
    <source>
        <dbReference type="SAM" id="MobiDB-lite"/>
    </source>
</evidence>
<dbReference type="Proteomes" id="UP000325081">
    <property type="component" value="Unassembled WGS sequence"/>
</dbReference>
<feature type="compositionally biased region" description="Polar residues" evidence="1">
    <location>
        <begin position="87"/>
        <end position="99"/>
    </location>
</feature>
<dbReference type="EMBL" id="BKCP01008959">
    <property type="protein sequence ID" value="GER50021.1"/>
    <property type="molecule type" value="Genomic_DNA"/>
</dbReference>
<keyword evidence="3" id="KW-1185">Reference proteome</keyword>
<dbReference type="AlphaFoldDB" id="A0A5A7R1A7"/>
<organism evidence="2 3">
    <name type="scientific">Striga asiatica</name>
    <name type="common">Asiatic witchweed</name>
    <name type="synonym">Buchnera asiatica</name>
    <dbReference type="NCBI Taxonomy" id="4170"/>
    <lineage>
        <taxon>Eukaryota</taxon>
        <taxon>Viridiplantae</taxon>
        <taxon>Streptophyta</taxon>
        <taxon>Embryophyta</taxon>
        <taxon>Tracheophyta</taxon>
        <taxon>Spermatophyta</taxon>
        <taxon>Magnoliopsida</taxon>
        <taxon>eudicotyledons</taxon>
        <taxon>Gunneridae</taxon>
        <taxon>Pentapetalae</taxon>
        <taxon>asterids</taxon>
        <taxon>lamiids</taxon>
        <taxon>Lamiales</taxon>
        <taxon>Orobanchaceae</taxon>
        <taxon>Buchnereae</taxon>
        <taxon>Striga</taxon>
    </lineage>
</organism>
<feature type="compositionally biased region" description="Low complexity" evidence="1">
    <location>
        <begin position="123"/>
        <end position="136"/>
    </location>
</feature>